<evidence type="ECO:0000313" key="1">
    <source>
        <dbReference type="EMBL" id="KAG5614512.1"/>
    </source>
</evidence>
<accession>A0A9J5ZQQ5</accession>
<evidence type="ECO:0000313" key="2">
    <source>
        <dbReference type="Proteomes" id="UP000824120"/>
    </source>
</evidence>
<gene>
    <name evidence="1" type="ORF">H5410_014336</name>
</gene>
<sequence>MEKTHFHFGKDEILLSSSLPKTLSKLERNISKRYYSILENQNKENSDGGSFGEVSRCRRMTRRLALLCFVAVSCLPSTSSRSGPLGGMGFTYWNKGRSKSLWRIAKVSMLPLKLQIPETEEFSSDIETK</sequence>
<keyword evidence="2" id="KW-1185">Reference proteome</keyword>
<dbReference type="Proteomes" id="UP000824120">
    <property type="component" value="Chromosome 3"/>
</dbReference>
<protein>
    <submittedName>
        <fullName evidence="1">Uncharacterized protein</fullName>
    </submittedName>
</protein>
<name>A0A9J5ZQQ5_SOLCO</name>
<proteinExistence type="predicted"/>
<dbReference type="EMBL" id="JACXVP010000003">
    <property type="protein sequence ID" value="KAG5614512.1"/>
    <property type="molecule type" value="Genomic_DNA"/>
</dbReference>
<reference evidence="1 2" key="1">
    <citation type="submission" date="2020-09" db="EMBL/GenBank/DDBJ databases">
        <title>De no assembly of potato wild relative species, Solanum commersonii.</title>
        <authorList>
            <person name="Cho K."/>
        </authorList>
    </citation>
    <scope>NUCLEOTIDE SEQUENCE [LARGE SCALE GENOMIC DNA]</scope>
    <source>
        <strain evidence="1">LZ3.2</strain>
        <tissue evidence="1">Leaf</tissue>
    </source>
</reference>
<dbReference type="AlphaFoldDB" id="A0A9J5ZQQ5"/>
<comment type="caution">
    <text evidence="1">The sequence shown here is derived from an EMBL/GenBank/DDBJ whole genome shotgun (WGS) entry which is preliminary data.</text>
</comment>
<organism evidence="1 2">
    <name type="scientific">Solanum commersonii</name>
    <name type="common">Commerson's wild potato</name>
    <name type="synonym">Commerson's nightshade</name>
    <dbReference type="NCBI Taxonomy" id="4109"/>
    <lineage>
        <taxon>Eukaryota</taxon>
        <taxon>Viridiplantae</taxon>
        <taxon>Streptophyta</taxon>
        <taxon>Embryophyta</taxon>
        <taxon>Tracheophyta</taxon>
        <taxon>Spermatophyta</taxon>
        <taxon>Magnoliopsida</taxon>
        <taxon>eudicotyledons</taxon>
        <taxon>Gunneridae</taxon>
        <taxon>Pentapetalae</taxon>
        <taxon>asterids</taxon>
        <taxon>lamiids</taxon>
        <taxon>Solanales</taxon>
        <taxon>Solanaceae</taxon>
        <taxon>Solanoideae</taxon>
        <taxon>Solaneae</taxon>
        <taxon>Solanum</taxon>
    </lineage>
</organism>